<accession>A0A828SSD3</accession>
<dbReference type="Proteomes" id="UP000003204">
    <property type="component" value="Unassembled WGS sequence"/>
</dbReference>
<proteinExistence type="predicted"/>
<organism evidence="1 2">
    <name type="scientific">Acinetobacter baumannii 6014059</name>
    <dbReference type="NCBI Taxonomy" id="525242"/>
    <lineage>
        <taxon>Bacteria</taxon>
        <taxon>Pseudomonadati</taxon>
        <taxon>Pseudomonadota</taxon>
        <taxon>Gammaproteobacteria</taxon>
        <taxon>Moraxellales</taxon>
        <taxon>Moraxellaceae</taxon>
        <taxon>Acinetobacter</taxon>
        <taxon>Acinetobacter calcoaceticus/baumannii complex</taxon>
    </lineage>
</organism>
<reference evidence="1 2" key="1">
    <citation type="submission" date="2011-04" db="EMBL/GenBank/DDBJ databases">
        <authorList>
            <person name="Weinstock G."/>
            <person name="Sodergren E."/>
            <person name="Clifton S."/>
            <person name="Fulton L."/>
            <person name="Fulton B."/>
            <person name="Courtney L."/>
            <person name="Fronick C."/>
            <person name="Harrison M."/>
            <person name="Strong C."/>
            <person name="Farmer C."/>
            <person name="Delahaunty K."/>
            <person name="Markovic C."/>
            <person name="Hall O."/>
            <person name="Minx P."/>
            <person name="Tomlinson C."/>
            <person name="Mitreva M."/>
            <person name="Hou S."/>
            <person name="Chen J."/>
            <person name="Wollam A."/>
            <person name="Pepin K.H."/>
            <person name="Johnson M."/>
            <person name="Bhonagiri V."/>
            <person name="Zhang X."/>
            <person name="Suruliraj S."/>
            <person name="Warren W."/>
            <person name="Chinwalla A."/>
            <person name="Mardis E.R."/>
            <person name="Wilson R.K."/>
        </authorList>
    </citation>
    <scope>NUCLEOTIDE SEQUENCE [LARGE SCALE GENOMIC DNA]</scope>
    <source>
        <strain evidence="1 2">6014059</strain>
    </source>
</reference>
<dbReference type="EMBL" id="ACYS02000095">
    <property type="protein sequence ID" value="EGJ68066.1"/>
    <property type="molecule type" value="Genomic_DNA"/>
</dbReference>
<gene>
    <name evidence="1" type="ORF">HMPREF0022_02181</name>
</gene>
<feature type="non-terminal residue" evidence="1">
    <location>
        <position position="1"/>
    </location>
</feature>
<evidence type="ECO:0000313" key="1">
    <source>
        <dbReference type="EMBL" id="EGJ68066.1"/>
    </source>
</evidence>
<sequence>GRLLGLVLGSFFRVSQKYSVESIILTHKKTALRRWLKIETTNYYFLKVAL</sequence>
<comment type="caution">
    <text evidence="1">The sequence shown here is derived from an EMBL/GenBank/DDBJ whole genome shotgun (WGS) entry which is preliminary data.</text>
</comment>
<evidence type="ECO:0000313" key="2">
    <source>
        <dbReference type="Proteomes" id="UP000003204"/>
    </source>
</evidence>
<name>A0A828SSD3_ACIBA</name>
<protein>
    <submittedName>
        <fullName evidence="1">Uncharacterized protein</fullName>
    </submittedName>
</protein>
<dbReference type="AlphaFoldDB" id="A0A828SSD3"/>